<accession>A0A6P1V8N7</accession>
<geneLocation type="plasmid" evidence="8">
    <name>unnamed2</name>
</geneLocation>
<comment type="subcellular location">
    <subcellularLocation>
        <location evidence="1">Cell inner membrane</location>
    </subcellularLocation>
</comment>
<evidence type="ECO:0000256" key="1">
    <source>
        <dbReference type="ARBA" id="ARBA00004533"/>
    </source>
</evidence>
<keyword evidence="3" id="KW-0997">Cell inner membrane</keyword>
<proteinExistence type="predicted"/>
<feature type="transmembrane region" description="Helical" evidence="7">
    <location>
        <begin position="101"/>
        <end position="126"/>
    </location>
</feature>
<reference evidence="8 9" key="1">
    <citation type="submission" date="2020-01" db="EMBL/GenBank/DDBJ databases">
        <title>Bactrocera dorsalis gut bacteria genome.</title>
        <authorList>
            <person name="Zhang H."/>
            <person name="Cai Z."/>
        </authorList>
    </citation>
    <scope>NUCLEOTIDE SEQUENCE [LARGE SCALE GENOMIC DNA]</scope>
    <source>
        <strain evidence="8 9">BD177</strain>
        <plasmid evidence="8 9">unnamed2</plasmid>
    </source>
</reference>
<dbReference type="InterPro" id="IPR007498">
    <property type="entry name" value="PqiA-like"/>
</dbReference>
<feature type="transmembrane region" description="Helical" evidence="7">
    <location>
        <begin position="178"/>
        <end position="197"/>
    </location>
</feature>
<name>A0A6P1V8N7_9ENTR</name>
<dbReference type="PANTHER" id="PTHR30462">
    <property type="entry name" value="INTERMEMBRANE TRANSPORT PROTEIN PQIB-RELATED"/>
    <property type="match status" value="1"/>
</dbReference>
<keyword evidence="4 7" id="KW-0812">Transmembrane</keyword>
<dbReference type="GO" id="GO:0005886">
    <property type="term" value="C:plasma membrane"/>
    <property type="evidence" value="ECO:0007669"/>
    <property type="project" value="UniProtKB-SubCell"/>
</dbReference>
<evidence type="ECO:0000256" key="6">
    <source>
        <dbReference type="ARBA" id="ARBA00023136"/>
    </source>
</evidence>
<keyword evidence="6 7" id="KW-0472">Membrane</keyword>
<keyword evidence="2" id="KW-1003">Cell membrane</keyword>
<organism evidence="8 9">
    <name type="scientific">Klebsiella michiganensis</name>
    <dbReference type="NCBI Taxonomy" id="1134687"/>
    <lineage>
        <taxon>Bacteria</taxon>
        <taxon>Pseudomonadati</taxon>
        <taxon>Pseudomonadota</taxon>
        <taxon>Gammaproteobacteria</taxon>
        <taxon>Enterobacterales</taxon>
        <taxon>Enterobacteriaceae</taxon>
        <taxon>Klebsiella/Raoultella group</taxon>
        <taxon>Klebsiella</taxon>
    </lineage>
</organism>
<dbReference type="Proteomes" id="UP000464389">
    <property type="component" value="Plasmid unnamed2"/>
</dbReference>
<protein>
    <submittedName>
        <fullName evidence="8">Paraquat-inducible protein A</fullName>
    </submittedName>
</protein>
<evidence type="ECO:0000256" key="7">
    <source>
        <dbReference type="SAM" id="Phobius"/>
    </source>
</evidence>
<evidence type="ECO:0000256" key="5">
    <source>
        <dbReference type="ARBA" id="ARBA00022989"/>
    </source>
</evidence>
<feature type="transmembrane region" description="Helical" evidence="7">
    <location>
        <begin position="147"/>
        <end position="166"/>
    </location>
</feature>
<dbReference type="InterPro" id="IPR051800">
    <property type="entry name" value="PqiA-PqiB_transport"/>
</dbReference>
<keyword evidence="5 7" id="KW-1133">Transmembrane helix</keyword>
<dbReference type="Pfam" id="PF04403">
    <property type="entry name" value="PqiA"/>
    <property type="match status" value="1"/>
</dbReference>
<evidence type="ECO:0000256" key="2">
    <source>
        <dbReference type="ARBA" id="ARBA00022475"/>
    </source>
</evidence>
<evidence type="ECO:0000313" key="9">
    <source>
        <dbReference type="Proteomes" id="UP000464389"/>
    </source>
</evidence>
<feature type="transmembrane region" description="Helical" evidence="7">
    <location>
        <begin position="54"/>
        <end position="81"/>
    </location>
</feature>
<keyword evidence="8" id="KW-0614">Plasmid</keyword>
<dbReference type="PANTHER" id="PTHR30462:SF3">
    <property type="entry name" value="INTERMEMBRANE TRANSPORT PROTEIN PQIA"/>
    <property type="match status" value="1"/>
</dbReference>
<dbReference type="AlphaFoldDB" id="A0A6P1V8N7"/>
<dbReference type="RefSeq" id="WP_162122844.1">
    <property type="nucleotide sequence ID" value="NZ_CP048110.1"/>
</dbReference>
<sequence>MTYNILSARQLQICRCTLCGLVCQDMPVSGRTEKCPRCHTPLPYRQSGSWQTSLALLIAAMILYVPANVLPVMHTMLAGQVSDSTILSGIRIFWLSGSPGIATLIFIASVVVPCIKFLSLGLLLYASARKTGRAGRERTRIWRLTEWIGCWSMLDVVVVAVVSALLRFPLMSEAEPRSGILFFGMVVILTMLSALAFEPKSIWENHS</sequence>
<dbReference type="EMBL" id="CP048110">
    <property type="protein sequence ID" value="QHS50069.1"/>
    <property type="molecule type" value="Genomic_DNA"/>
</dbReference>
<evidence type="ECO:0000256" key="4">
    <source>
        <dbReference type="ARBA" id="ARBA00022692"/>
    </source>
</evidence>
<gene>
    <name evidence="8" type="ORF">GW952_31150</name>
</gene>
<evidence type="ECO:0000256" key="3">
    <source>
        <dbReference type="ARBA" id="ARBA00022519"/>
    </source>
</evidence>
<evidence type="ECO:0000313" key="8">
    <source>
        <dbReference type="EMBL" id="QHS50069.1"/>
    </source>
</evidence>